<feature type="region of interest" description="Disordered" evidence="1">
    <location>
        <begin position="1"/>
        <end position="80"/>
    </location>
</feature>
<protein>
    <recommendedName>
        <fullName evidence="3">Phosphatidic acid phosphatase type 2/haloperoxidase domain-containing protein</fullName>
    </recommendedName>
</protein>
<dbReference type="OrthoDB" id="3240395at2"/>
<gene>
    <name evidence="4" type="ORF">APY09_02050</name>
</gene>
<keyword evidence="2" id="KW-1133">Transmembrane helix</keyword>
<evidence type="ECO:0000256" key="1">
    <source>
        <dbReference type="SAM" id="MobiDB-lite"/>
    </source>
</evidence>
<evidence type="ECO:0000259" key="3">
    <source>
        <dbReference type="SMART" id="SM00014"/>
    </source>
</evidence>
<comment type="caution">
    <text evidence="4">The sequence shown here is derived from an EMBL/GenBank/DDBJ whole genome shotgun (WGS) entry which is preliminary data.</text>
</comment>
<feature type="transmembrane region" description="Helical" evidence="2">
    <location>
        <begin position="234"/>
        <end position="252"/>
    </location>
</feature>
<feature type="domain" description="Phosphatidic acid phosphatase type 2/haloperoxidase" evidence="3">
    <location>
        <begin position="167"/>
        <end position="273"/>
    </location>
</feature>
<dbReference type="AlphaFoldDB" id="A0A0V8RYK6"/>
<feature type="transmembrane region" description="Helical" evidence="2">
    <location>
        <begin position="91"/>
        <end position="114"/>
    </location>
</feature>
<organism evidence="4 5">
    <name type="scientific">Schaalia odontolytica</name>
    <dbReference type="NCBI Taxonomy" id="1660"/>
    <lineage>
        <taxon>Bacteria</taxon>
        <taxon>Bacillati</taxon>
        <taxon>Actinomycetota</taxon>
        <taxon>Actinomycetes</taxon>
        <taxon>Actinomycetales</taxon>
        <taxon>Actinomycetaceae</taxon>
        <taxon>Schaalia</taxon>
    </lineage>
</organism>
<evidence type="ECO:0000256" key="2">
    <source>
        <dbReference type="SAM" id="Phobius"/>
    </source>
</evidence>
<name>A0A0V8RYK6_9ACTO</name>
<feature type="transmembrane region" description="Helical" evidence="2">
    <location>
        <begin position="134"/>
        <end position="160"/>
    </location>
</feature>
<dbReference type="SMART" id="SM00014">
    <property type="entry name" value="acidPPc"/>
    <property type="match status" value="1"/>
</dbReference>
<dbReference type="Proteomes" id="UP000054686">
    <property type="component" value="Unassembled WGS sequence"/>
</dbReference>
<evidence type="ECO:0000313" key="4">
    <source>
        <dbReference type="EMBL" id="KSW13164.1"/>
    </source>
</evidence>
<dbReference type="EMBL" id="LLVT01000001">
    <property type="protein sequence ID" value="KSW13164.1"/>
    <property type="molecule type" value="Genomic_DNA"/>
</dbReference>
<feature type="transmembrane region" description="Helical" evidence="2">
    <location>
        <begin position="333"/>
        <end position="354"/>
    </location>
</feature>
<feature type="transmembrane region" description="Helical" evidence="2">
    <location>
        <begin position="167"/>
        <end position="185"/>
    </location>
</feature>
<dbReference type="RefSeq" id="WP_060565939.1">
    <property type="nucleotide sequence ID" value="NZ_CP040006.1"/>
</dbReference>
<keyword evidence="2" id="KW-0812">Transmembrane</keyword>
<accession>A0A0V8RYK6</accession>
<feature type="transmembrane region" description="Helical" evidence="2">
    <location>
        <begin position="258"/>
        <end position="276"/>
    </location>
</feature>
<dbReference type="InterPro" id="IPR036938">
    <property type="entry name" value="PAP2/HPO_sf"/>
</dbReference>
<evidence type="ECO:0000313" key="5">
    <source>
        <dbReference type="Proteomes" id="UP000054686"/>
    </source>
</evidence>
<dbReference type="Gene3D" id="1.20.144.10">
    <property type="entry name" value="Phosphatidic acid phosphatase type 2/haloperoxidase"/>
    <property type="match status" value="1"/>
</dbReference>
<dbReference type="SUPFAM" id="SSF48317">
    <property type="entry name" value="Acid phosphatase/Vanadium-dependent haloperoxidase"/>
    <property type="match status" value="1"/>
</dbReference>
<sequence>MDDPNAALPSDPTVDESYTKGSRPVRPRARSSASAETAGRSSRAERTPATQRPTRGRAPGPQTNGEAPANGSQPRRLTSDSWYRRKLARRLGGVAACLALTMLISHVALSTAPGQVLDTILMEGTMRSARRYEAFSTLITGIVSVPVMVAAGIVVALVAAARRRPTLAGRALGAVIGANITTQILKDYILTRPNLGVTTGAGNSLPSGHTTVAVTLSLALIVVAPQWFRSPSAWIGWAWTSLMGVSVMMEGWHRPSDVITAALIAGAWALALSPIERRPRHGAKVQRVMVWASLGLIVIALLATGAAMWGFSMSAASPGSGYGFEDFLQVRPWRSRVLGVAAVAWVSAVCGLIMHEVDRLAGE</sequence>
<reference evidence="4 5" key="1">
    <citation type="submission" date="2015-10" db="EMBL/GenBank/DDBJ databases">
        <title>Draft Genome of Actinomyces odontolyticus subsp. actinosynbacter strain XH001.</title>
        <authorList>
            <person name="Mclean J.S."/>
            <person name="He X."/>
        </authorList>
    </citation>
    <scope>NUCLEOTIDE SEQUENCE [LARGE SCALE GENOMIC DNA]</scope>
    <source>
        <strain evidence="4 5">XH001</strain>
    </source>
</reference>
<dbReference type="InterPro" id="IPR000326">
    <property type="entry name" value="PAP2/HPO"/>
</dbReference>
<feature type="compositionally biased region" description="Polar residues" evidence="1">
    <location>
        <begin position="61"/>
        <end position="80"/>
    </location>
</feature>
<proteinExistence type="predicted"/>
<keyword evidence="2" id="KW-0472">Membrane</keyword>
<feature type="compositionally biased region" description="Low complexity" evidence="1">
    <location>
        <begin position="30"/>
        <end position="41"/>
    </location>
</feature>
<feature type="transmembrane region" description="Helical" evidence="2">
    <location>
        <begin position="288"/>
        <end position="313"/>
    </location>
</feature>
<dbReference type="Pfam" id="PF01569">
    <property type="entry name" value="PAP2"/>
    <property type="match status" value="1"/>
</dbReference>
<feature type="transmembrane region" description="Helical" evidence="2">
    <location>
        <begin position="205"/>
        <end position="227"/>
    </location>
</feature>